<sequence length="211" mass="23513">MVSRQLVHGQPYGPLRFEVEPGTVWKGAAAARVVIYSDQSSCGTDFEPGEEYLFILSGYPGFRSDSLVLGRCSGYHVPMHRADVLGLVKALYVPALRANLGAAGPRLNASEAEYFAGILPDTDFDFTNQQLGFFLDRQPMTKQQYLDRFLTVRVLHELVVFTPQERAAAGGYAAALVSWSKMAGRRKPISPKFRRRLVRRLAKAQPGQHLR</sequence>
<dbReference type="InterPro" id="IPR058505">
    <property type="entry name" value="DUF8192"/>
</dbReference>
<evidence type="ECO:0000313" key="2">
    <source>
        <dbReference type="EMBL" id="UOE32757.1"/>
    </source>
</evidence>
<dbReference type="SUPFAM" id="SSF50242">
    <property type="entry name" value="TIMP-like"/>
    <property type="match status" value="1"/>
</dbReference>
<dbReference type="InterPro" id="IPR008993">
    <property type="entry name" value="TIMP-like_OB-fold"/>
</dbReference>
<reference evidence="2 3" key="1">
    <citation type="submission" date="2022-03" db="EMBL/GenBank/DDBJ databases">
        <title>Hymenobactersp. isolated from the air.</title>
        <authorList>
            <person name="Won M."/>
            <person name="Kwon S.-W."/>
        </authorList>
    </citation>
    <scope>NUCLEOTIDE SEQUENCE [LARGE SCALE GENOMIC DNA]</scope>
    <source>
        <strain evidence="2 3">KACC 22596</strain>
    </source>
</reference>
<proteinExistence type="predicted"/>
<accession>A0ABY4B0U3</accession>
<keyword evidence="3" id="KW-1185">Reference proteome</keyword>
<dbReference type="EMBL" id="CP094534">
    <property type="protein sequence ID" value="UOE32757.1"/>
    <property type="molecule type" value="Genomic_DNA"/>
</dbReference>
<name>A0ABY4B0U3_9BACT</name>
<dbReference type="Proteomes" id="UP000831390">
    <property type="component" value="Chromosome"/>
</dbReference>
<protein>
    <recommendedName>
        <fullName evidence="1">DUF8192 domain-containing protein</fullName>
    </recommendedName>
</protein>
<dbReference type="RefSeq" id="WP_243511860.1">
    <property type="nucleotide sequence ID" value="NZ_CP094534.1"/>
</dbReference>
<dbReference type="Pfam" id="PF26612">
    <property type="entry name" value="DUF8192"/>
    <property type="match status" value="1"/>
</dbReference>
<feature type="domain" description="DUF8192" evidence="1">
    <location>
        <begin position="105"/>
        <end position="189"/>
    </location>
</feature>
<gene>
    <name evidence="2" type="ORF">MTP16_16675</name>
</gene>
<evidence type="ECO:0000259" key="1">
    <source>
        <dbReference type="Pfam" id="PF26612"/>
    </source>
</evidence>
<organism evidence="2 3">
    <name type="scientific">Hymenobacter monticola</name>
    <dbReference type="NCBI Taxonomy" id="1705399"/>
    <lineage>
        <taxon>Bacteria</taxon>
        <taxon>Pseudomonadati</taxon>
        <taxon>Bacteroidota</taxon>
        <taxon>Cytophagia</taxon>
        <taxon>Cytophagales</taxon>
        <taxon>Hymenobacteraceae</taxon>
        <taxon>Hymenobacter</taxon>
    </lineage>
</organism>
<evidence type="ECO:0000313" key="3">
    <source>
        <dbReference type="Proteomes" id="UP000831390"/>
    </source>
</evidence>